<feature type="compositionally biased region" description="Polar residues" evidence="1">
    <location>
        <begin position="659"/>
        <end position="669"/>
    </location>
</feature>
<evidence type="ECO:0000256" key="2">
    <source>
        <dbReference type="SAM" id="Phobius"/>
    </source>
</evidence>
<dbReference type="EMBL" id="JAPWDV010000002">
    <property type="protein sequence ID" value="KAJ6219096.1"/>
    <property type="molecule type" value="Genomic_DNA"/>
</dbReference>
<feature type="transmembrane region" description="Helical" evidence="2">
    <location>
        <begin position="451"/>
        <end position="473"/>
    </location>
</feature>
<protein>
    <submittedName>
        <fullName evidence="3">Uncharacterized protein</fullName>
    </submittedName>
</protein>
<feature type="compositionally biased region" description="Polar residues" evidence="1">
    <location>
        <begin position="707"/>
        <end position="719"/>
    </location>
</feature>
<dbReference type="AlphaFoldDB" id="A0A9Q0RLV5"/>
<evidence type="ECO:0000256" key="1">
    <source>
        <dbReference type="SAM" id="MobiDB-lite"/>
    </source>
</evidence>
<evidence type="ECO:0000313" key="4">
    <source>
        <dbReference type="Proteomes" id="UP001142055"/>
    </source>
</evidence>
<comment type="caution">
    <text evidence="3">The sequence shown here is derived from an EMBL/GenBank/DDBJ whole genome shotgun (WGS) entry which is preliminary data.</text>
</comment>
<name>A0A9Q0RLV5_BLOTA</name>
<feature type="transmembrane region" description="Helical" evidence="2">
    <location>
        <begin position="562"/>
        <end position="586"/>
    </location>
</feature>
<organism evidence="3 4">
    <name type="scientific">Blomia tropicalis</name>
    <name type="common">Mite</name>
    <dbReference type="NCBI Taxonomy" id="40697"/>
    <lineage>
        <taxon>Eukaryota</taxon>
        <taxon>Metazoa</taxon>
        <taxon>Ecdysozoa</taxon>
        <taxon>Arthropoda</taxon>
        <taxon>Chelicerata</taxon>
        <taxon>Arachnida</taxon>
        <taxon>Acari</taxon>
        <taxon>Acariformes</taxon>
        <taxon>Sarcoptiformes</taxon>
        <taxon>Astigmata</taxon>
        <taxon>Glycyphagoidea</taxon>
        <taxon>Echimyopodidae</taxon>
        <taxon>Blomia</taxon>
    </lineage>
</organism>
<sequence>MMMMMITTVATLNTTTSTTKNVTASTEKIYIDTNTSICNNDGSINFTKIYNRLETNGTTTEQYINQCGYGTVQVSKQSNEMLIFGTWDTTIHPTMSINTNINELRTINLSLNVEDTYDAYVEIKLPVDVLKYTNQTNPVNYRLVVRFDQPRTSNQTKYIFKVYKQSYLVTIEDTNVPLDYESLLPTTFEYFMTQLEPQISMKNTAWKYVRNSYAMVCLNIFHPEAKCEFQIKEYIVECYCRITIGYIVVLTELLLIAALFMCMLLNYQYLNPMVIDEPEVQVNMILCMVGHSTNDYLVMFRVVPATPIASTWDESCPDYIDFQLLTIDNEPIGIPCRYAANFVQDQCLEMHMLVCRISPLPPITALLAYNSNPNSVLLLYDFSIVDLITNQMVQVEVINRPISNTEASIIRLHSGKNLTKGTHRKPKLKDWLPLIFANQLTINEYIPMASFIITFIWLIMIVCCRFLKLILYWKDGFPLILLHYGIFVLCATAISLIIIAIIETIYIHYVKRYYLAESYQQVTTDQWFFRFMLLRILYLGFLYFGAFVMAAVSIYLSIVLDLIVTFLCSGCVLTTIVLTINLWLLIEEYVFYKLKVKRTKKSLKLMYETQMEFPQSRIISSDYGNNPLSDQSAYMPLPTSSDNNDKEGKGADKGGKGGTFSSENSTVFSNYGPKLTNPEWKKTEHTKETNVQPQYIKPSDSHERIGKNNQKTIYSNNNVTSRIRSKKSSSNKLNRNLTTSHNSSKHSKSAENLNRPNVTLARNIASLTKLNRKQNVNNNGTSSQTSLATGKKRIGVAKNK</sequence>
<keyword evidence="4" id="KW-1185">Reference proteome</keyword>
<dbReference type="Proteomes" id="UP001142055">
    <property type="component" value="Chromosome 2"/>
</dbReference>
<feature type="compositionally biased region" description="Basic residues" evidence="1">
    <location>
        <begin position="790"/>
        <end position="800"/>
    </location>
</feature>
<feature type="transmembrane region" description="Helical" evidence="2">
    <location>
        <begin position="536"/>
        <end position="556"/>
    </location>
</feature>
<feature type="compositionally biased region" description="Polar residues" evidence="1">
    <location>
        <begin position="633"/>
        <end position="642"/>
    </location>
</feature>
<accession>A0A9Q0RLV5</accession>
<feature type="region of interest" description="Disordered" evidence="1">
    <location>
        <begin position="771"/>
        <end position="800"/>
    </location>
</feature>
<feature type="compositionally biased region" description="Basic and acidic residues" evidence="1">
    <location>
        <begin position="679"/>
        <end position="688"/>
    </location>
</feature>
<reference evidence="3" key="1">
    <citation type="submission" date="2022-12" db="EMBL/GenBank/DDBJ databases">
        <title>Genome assemblies of Blomia tropicalis.</title>
        <authorList>
            <person name="Cui Y."/>
        </authorList>
    </citation>
    <scope>NUCLEOTIDE SEQUENCE</scope>
    <source>
        <tissue evidence="3">Adult mites</tissue>
    </source>
</reference>
<keyword evidence="2" id="KW-1133">Transmembrane helix</keyword>
<keyword evidence="2" id="KW-0472">Membrane</keyword>
<keyword evidence="2" id="KW-0812">Transmembrane</keyword>
<feature type="compositionally biased region" description="Basic and acidic residues" evidence="1">
    <location>
        <begin position="643"/>
        <end position="655"/>
    </location>
</feature>
<feature type="region of interest" description="Disordered" evidence="1">
    <location>
        <begin position="633"/>
        <end position="757"/>
    </location>
</feature>
<proteinExistence type="predicted"/>
<feature type="compositionally biased region" description="Low complexity" evidence="1">
    <location>
        <begin position="730"/>
        <end position="742"/>
    </location>
</feature>
<feature type="transmembrane region" description="Helical" evidence="2">
    <location>
        <begin position="244"/>
        <end position="265"/>
    </location>
</feature>
<feature type="transmembrane region" description="Helical" evidence="2">
    <location>
        <begin position="479"/>
        <end position="502"/>
    </location>
</feature>
<evidence type="ECO:0000313" key="3">
    <source>
        <dbReference type="EMBL" id="KAJ6219096.1"/>
    </source>
</evidence>
<gene>
    <name evidence="3" type="ORF">RDWZM_004908</name>
</gene>
<feature type="compositionally biased region" description="Polar residues" evidence="1">
    <location>
        <begin position="771"/>
        <end position="788"/>
    </location>
</feature>